<dbReference type="SUPFAM" id="SSF52540">
    <property type="entry name" value="P-loop containing nucleoside triphosphate hydrolases"/>
    <property type="match status" value="1"/>
</dbReference>
<keyword evidence="8" id="KW-0479">Metal-binding</keyword>
<evidence type="ECO:0000256" key="4">
    <source>
        <dbReference type="ARBA" id="ARBA00022679"/>
    </source>
</evidence>
<reference evidence="19" key="1">
    <citation type="journal article" date="2013" name="ISME J.">
        <title>Previously unknown and highly divergent ssDNA viruses populate the oceans.</title>
        <authorList>
            <person name="Labonte J.M."/>
            <person name="Suttle C.A."/>
        </authorList>
    </citation>
    <scope>NUCLEOTIDE SEQUENCE</scope>
</reference>
<evidence type="ECO:0000256" key="5">
    <source>
        <dbReference type="ARBA" id="ARBA00022695"/>
    </source>
</evidence>
<keyword evidence="11" id="KW-0378">Hydrolase</keyword>
<comment type="similarity">
    <text evidence="3">Belongs to the nanoviruses/circoviruses replication-associated protein family.</text>
</comment>
<dbReference type="GO" id="GO:0016787">
    <property type="term" value="F:hydrolase activity"/>
    <property type="evidence" value="ECO:0007669"/>
    <property type="project" value="UniProtKB-KW"/>
</dbReference>
<dbReference type="Gene3D" id="3.40.50.300">
    <property type="entry name" value="P-loop containing nucleotide triphosphate hydrolases"/>
    <property type="match status" value="1"/>
</dbReference>
<evidence type="ECO:0000256" key="3">
    <source>
        <dbReference type="ARBA" id="ARBA00008545"/>
    </source>
</evidence>
<evidence type="ECO:0000256" key="2">
    <source>
        <dbReference type="ARBA" id="ARBA00004147"/>
    </source>
</evidence>
<keyword evidence="9" id="KW-0547">Nucleotide-binding</keyword>
<protein>
    <recommendedName>
        <fullName evidence="15">ATP-dependent helicase Rep</fullName>
    </recommendedName>
    <alternativeName>
        <fullName evidence="16">RepP</fullName>
    </alternativeName>
</protein>
<comment type="cofactor">
    <cofactor evidence="1">
        <name>Mn(2+)</name>
        <dbReference type="ChEBI" id="CHEBI:29035"/>
    </cofactor>
</comment>
<dbReference type="GO" id="GO:0042025">
    <property type="term" value="C:host cell nucleus"/>
    <property type="evidence" value="ECO:0007669"/>
    <property type="project" value="UniProtKB-SubCell"/>
</dbReference>
<dbReference type="GO" id="GO:0016779">
    <property type="term" value="F:nucleotidyltransferase activity"/>
    <property type="evidence" value="ECO:0007669"/>
    <property type="project" value="UniProtKB-KW"/>
</dbReference>
<evidence type="ECO:0000259" key="18">
    <source>
        <dbReference type="PROSITE" id="PS52020"/>
    </source>
</evidence>
<evidence type="ECO:0000256" key="15">
    <source>
        <dbReference type="ARBA" id="ARBA00030754"/>
    </source>
</evidence>
<dbReference type="GO" id="GO:0003723">
    <property type="term" value="F:RNA binding"/>
    <property type="evidence" value="ECO:0007669"/>
    <property type="project" value="InterPro"/>
</dbReference>
<comment type="catalytic activity">
    <reaction evidence="17">
        <text>ATP + H2O = ADP + phosphate + H(+)</text>
        <dbReference type="Rhea" id="RHEA:13065"/>
        <dbReference type="ChEBI" id="CHEBI:15377"/>
        <dbReference type="ChEBI" id="CHEBI:15378"/>
        <dbReference type="ChEBI" id="CHEBI:30616"/>
        <dbReference type="ChEBI" id="CHEBI:43474"/>
        <dbReference type="ChEBI" id="CHEBI:456216"/>
    </reaction>
</comment>
<keyword evidence="6" id="KW-0235">DNA replication</keyword>
<proteinExistence type="inferred from homology"/>
<dbReference type="PROSITE" id="PS52020">
    <property type="entry name" value="CRESS_DNA_REP"/>
    <property type="match status" value="1"/>
</dbReference>
<keyword evidence="7" id="KW-0540">Nuclease</keyword>
<dbReference type="InterPro" id="IPR000605">
    <property type="entry name" value="Helicase_SF3_ssDNA/RNA_vir"/>
</dbReference>
<keyword evidence="12" id="KW-0190">Covalent protein-DNA linkage</keyword>
<evidence type="ECO:0000256" key="17">
    <source>
        <dbReference type="ARBA" id="ARBA00049360"/>
    </source>
</evidence>
<dbReference type="Gene3D" id="3.40.1310.20">
    <property type="match status" value="1"/>
</dbReference>
<dbReference type="Pfam" id="PF00910">
    <property type="entry name" value="RNA_helicase"/>
    <property type="match status" value="1"/>
</dbReference>
<feature type="domain" description="CRESS-DNA virus Rep endonuclease" evidence="18">
    <location>
        <begin position="2"/>
        <end position="99"/>
    </location>
</feature>
<evidence type="ECO:0000256" key="14">
    <source>
        <dbReference type="ARBA" id="ARBA00023268"/>
    </source>
</evidence>
<evidence type="ECO:0000256" key="12">
    <source>
        <dbReference type="ARBA" id="ARBA00023124"/>
    </source>
</evidence>
<dbReference type="GO" id="GO:0003677">
    <property type="term" value="F:DNA binding"/>
    <property type="evidence" value="ECO:0007669"/>
    <property type="project" value="UniProtKB-KW"/>
</dbReference>
<evidence type="ECO:0000313" key="19">
    <source>
        <dbReference type="EMBL" id="AGA18388.1"/>
    </source>
</evidence>
<evidence type="ECO:0000256" key="10">
    <source>
        <dbReference type="ARBA" id="ARBA00022759"/>
    </source>
</evidence>
<keyword evidence="14" id="KW-0511">Multifunctional enzyme</keyword>
<dbReference type="InterPro" id="IPR027417">
    <property type="entry name" value="P-loop_NTPase"/>
</dbReference>
<dbReference type="GO" id="GO:0004519">
    <property type="term" value="F:endonuclease activity"/>
    <property type="evidence" value="ECO:0007669"/>
    <property type="project" value="UniProtKB-KW"/>
</dbReference>
<evidence type="ECO:0000256" key="7">
    <source>
        <dbReference type="ARBA" id="ARBA00022722"/>
    </source>
</evidence>
<dbReference type="GO" id="GO:0000166">
    <property type="term" value="F:nucleotide binding"/>
    <property type="evidence" value="ECO:0007669"/>
    <property type="project" value="UniProtKB-KW"/>
</dbReference>
<evidence type="ECO:0000256" key="9">
    <source>
        <dbReference type="ARBA" id="ARBA00022741"/>
    </source>
</evidence>
<dbReference type="InterPro" id="IPR049912">
    <property type="entry name" value="CRESS_DNA_REP"/>
</dbReference>
<accession>S4TF49</accession>
<name>S4TF49_9VIRU</name>
<evidence type="ECO:0000256" key="6">
    <source>
        <dbReference type="ARBA" id="ARBA00022705"/>
    </source>
</evidence>
<evidence type="ECO:0000256" key="13">
    <source>
        <dbReference type="ARBA" id="ARBA00023125"/>
    </source>
</evidence>
<dbReference type="GO" id="GO:0003724">
    <property type="term" value="F:RNA helicase activity"/>
    <property type="evidence" value="ECO:0007669"/>
    <property type="project" value="InterPro"/>
</dbReference>
<evidence type="ECO:0000256" key="16">
    <source>
        <dbReference type="ARBA" id="ARBA00032243"/>
    </source>
</evidence>
<organism evidence="19">
    <name type="scientific">uncultured marine virus</name>
    <dbReference type="NCBI Taxonomy" id="186617"/>
    <lineage>
        <taxon>Viruses</taxon>
        <taxon>environmental samples</taxon>
    </lineage>
</organism>
<dbReference type="GO" id="GO:0006260">
    <property type="term" value="P:DNA replication"/>
    <property type="evidence" value="ECO:0007669"/>
    <property type="project" value="UniProtKB-KW"/>
</dbReference>
<evidence type="ECO:0000256" key="8">
    <source>
        <dbReference type="ARBA" id="ARBA00022723"/>
    </source>
</evidence>
<evidence type="ECO:0000256" key="1">
    <source>
        <dbReference type="ARBA" id="ARBA00001936"/>
    </source>
</evidence>
<dbReference type="GO" id="GO:0046872">
    <property type="term" value="F:metal ion binding"/>
    <property type="evidence" value="ECO:0007669"/>
    <property type="project" value="UniProtKB-KW"/>
</dbReference>
<evidence type="ECO:0000256" key="11">
    <source>
        <dbReference type="ARBA" id="ARBA00022801"/>
    </source>
</evidence>
<keyword evidence="5" id="KW-0548">Nucleotidyltransferase</keyword>
<dbReference type="EMBL" id="JX904420">
    <property type="protein sequence ID" value="AGA18388.1"/>
    <property type="molecule type" value="Genomic_DNA"/>
</dbReference>
<dbReference type="Pfam" id="PF02407">
    <property type="entry name" value="Viral_Rep"/>
    <property type="match status" value="1"/>
</dbReference>
<keyword evidence="13" id="KW-0238">DNA-binding</keyword>
<keyword evidence="4" id="KW-0808">Transferase</keyword>
<sequence>MKKQSRNFTFTLNNYTQEHLTTLEILVEQKAVKGIFYGKEVGESGTPHLQGFICFTTTKSMKQCIKAIPGAHVEFMKGTIEQNVAYCSKDNDFVTLGTLPMTQKKKGEAEKERWEEALAAAKEGRFDDIPADIQFRYDRNIKRIYAENKPKPQTLNKLTNEWYCGPSGTGKSKQARDKYPDAYVKLNNKWWDGYADEETVIIDDFDKYDIALSGHLKRWSDHYPFPAEFKGGVKVIRPKRIIITSNYTPEEIWEEEATLGPIRRRFHITQFKQLKQHHK</sequence>
<keyword evidence="10" id="KW-0255">Endonuclease</keyword>
<comment type="subcellular location">
    <subcellularLocation>
        <location evidence="2">Host nucleus</location>
    </subcellularLocation>
</comment>